<dbReference type="Proteomes" id="UP001164250">
    <property type="component" value="Chromosome 6"/>
</dbReference>
<reference evidence="2" key="1">
    <citation type="journal article" date="2023" name="G3 (Bethesda)">
        <title>Genome assembly and association tests identify interacting loci associated with vigor, precocity, and sex in interspecific pistachio rootstocks.</title>
        <authorList>
            <person name="Palmer W."/>
            <person name="Jacygrad E."/>
            <person name="Sagayaradj S."/>
            <person name="Cavanaugh K."/>
            <person name="Han R."/>
            <person name="Bertier L."/>
            <person name="Beede B."/>
            <person name="Kafkas S."/>
            <person name="Golino D."/>
            <person name="Preece J."/>
            <person name="Michelmore R."/>
        </authorList>
    </citation>
    <scope>NUCLEOTIDE SEQUENCE [LARGE SCALE GENOMIC DNA]</scope>
</reference>
<dbReference type="EMBL" id="CM047902">
    <property type="protein sequence ID" value="KAJ0094125.1"/>
    <property type="molecule type" value="Genomic_DNA"/>
</dbReference>
<gene>
    <name evidence="1" type="ORF">Patl1_15407</name>
</gene>
<sequence>MESGGLSASAFQGNEAKTDNFIEMYLRPPSASEEARINDWIKVRQSGIRYYLSLGDQRIVDKNFIIRPKAEFEVRHMFLVDVSSIIIVIRAQSVGRMTLGGLLDLGYTVVTVGAEALRMGINGPWITKSYLEMFLESKGVPRLSSPPLLPNTTATSSQERVIAAPKPIRTTPNPVTRLEDLSQPWTRSPTKSKMEPVLATWHFISSDPSHADSSVTDFSHEATTGSSSFRNTIKLAPMPDSYDLDRGLLLSVQAIQALLENKGLPVIVGIGGPSGSGKTSLAHKMANIVGCEVVSLESYFKPDQVKDFKYDDFSSLDLSLLSKNISDIRNGRRTKVPIFDLETGARSGFKELEVSEDCGVVCYLTYSVASRAKLFWIFYFSALA</sequence>
<organism evidence="1 2">
    <name type="scientific">Pistacia atlantica</name>
    <dbReference type="NCBI Taxonomy" id="434234"/>
    <lineage>
        <taxon>Eukaryota</taxon>
        <taxon>Viridiplantae</taxon>
        <taxon>Streptophyta</taxon>
        <taxon>Embryophyta</taxon>
        <taxon>Tracheophyta</taxon>
        <taxon>Spermatophyta</taxon>
        <taxon>Magnoliopsida</taxon>
        <taxon>eudicotyledons</taxon>
        <taxon>Gunneridae</taxon>
        <taxon>Pentapetalae</taxon>
        <taxon>rosids</taxon>
        <taxon>malvids</taxon>
        <taxon>Sapindales</taxon>
        <taxon>Anacardiaceae</taxon>
        <taxon>Pistacia</taxon>
    </lineage>
</organism>
<accession>A0ACC1B5A3</accession>
<keyword evidence="2" id="KW-1185">Reference proteome</keyword>
<comment type="caution">
    <text evidence="1">The sequence shown here is derived from an EMBL/GenBank/DDBJ whole genome shotgun (WGS) entry which is preliminary data.</text>
</comment>
<proteinExistence type="predicted"/>
<evidence type="ECO:0000313" key="1">
    <source>
        <dbReference type="EMBL" id="KAJ0094125.1"/>
    </source>
</evidence>
<evidence type="ECO:0000313" key="2">
    <source>
        <dbReference type="Proteomes" id="UP001164250"/>
    </source>
</evidence>
<name>A0ACC1B5A3_9ROSI</name>
<protein>
    <submittedName>
        <fullName evidence="1">Uncharacterized protein</fullName>
    </submittedName>
</protein>